<gene>
    <name evidence="11" type="ordered locus">Mevan_1277</name>
</gene>
<dbReference type="EMBL" id="CP000742">
    <property type="protein sequence ID" value="ABR55174.1"/>
    <property type="molecule type" value="Genomic_DNA"/>
</dbReference>
<dbReference type="AlphaFoldDB" id="A6URQ2"/>
<evidence type="ECO:0000256" key="1">
    <source>
        <dbReference type="ARBA" id="ARBA00004651"/>
    </source>
</evidence>
<dbReference type="Pfam" id="PF00924">
    <property type="entry name" value="MS_channel_2nd"/>
    <property type="match status" value="1"/>
</dbReference>
<dbReference type="InterPro" id="IPR006685">
    <property type="entry name" value="MscS_channel_2nd"/>
</dbReference>
<dbReference type="InterPro" id="IPR049142">
    <property type="entry name" value="MS_channel_1st"/>
</dbReference>
<sequence length="352" mass="40641">MILDVIYQGNTLHSYFIFLIFMFFGIFFGKLSYIVINKYVKTFTKKTKTKLDDIFLNAIEFPIIIVLFVIFTHYGLNNLVLQDSVYFWINESLKVALTFAGIIFTIKIVDDILLNYMLPLVEKSENKLDDQLLPIFRKLLKIFIFLSGILLILSNIGYNISALLTGLGIGGLAVALAAKDTIENFIAGILIIIDRPFTLGDWIKWGNQEGIIEEVGIRSTRIRSFGDTLITVPNARIIQAEIENFSARRKRQVKTTIGLTYDTPVEKVELAKEIIKDILTEHHGVLDPIRVSFVEFSSFSLDLRVEYFIRDFGFDFYLNTKDEVNLKIKERFNREKIEFAFPTQTIYYKKDD</sequence>
<dbReference type="PANTHER" id="PTHR30566">
    <property type="entry name" value="YNAI-RELATED MECHANOSENSITIVE ION CHANNEL"/>
    <property type="match status" value="1"/>
</dbReference>
<dbReference type="HOGENOM" id="CLU_037945_0_1_2"/>
<evidence type="ECO:0000259" key="8">
    <source>
        <dbReference type="Pfam" id="PF00924"/>
    </source>
</evidence>
<dbReference type="SUPFAM" id="SSF82689">
    <property type="entry name" value="Mechanosensitive channel protein MscS (YggB), C-terminal domain"/>
    <property type="match status" value="1"/>
</dbReference>
<keyword evidence="12" id="KW-1185">Reference proteome</keyword>
<dbReference type="GO" id="GO:0055085">
    <property type="term" value="P:transmembrane transport"/>
    <property type="evidence" value="ECO:0007669"/>
    <property type="project" value="InterPro"/>
</dbReference>
<reference evidence="11" key="1">
    <citation type="submission" date="2007-06" db="EMBL/GenBank/DDBJ databases">
        <title>Complete sequence of Methanococcus vannielii SB.</title>
        <authorList>
            <consortium name="US DOE Joint Genome Institute"/>
            <person name="Copeland A."/>
            <person name="Lucas S."/>
            <person name="Lapidus A."/>
            <person name="Barry K."/>
            <person name="Glavina del Rio T."/>
            <person name="Dalin E."/>
            <person name="Tice H."/>
            <person name="Pitluck S."/>
            <person name="Chain P."/>
            <person name="Malfatti S."/>
            <person name="Shin M."/>
            <person name="Vergez L."/>
            <person name="Schmutz J."/>
            <person name="Larimer F."/>
            <person name="Land M."/>
            <person name="Hauser L."/>
            <person name="Kyrpides N."/>
            <person name="Anderson I."/>
            <person name="Sieprawska-Lupa M."/>
            <person name="Whitman W.B."/>
            <person name="Richardson P."/>
        </authorList>
    </citation>
    <scope>NUCLEOTIDE SEQUENCE [LARGE SCALE GENOMIC DNA]</scope>
    <source>
        <strain evidence="11">SB</strain>
    </source>
</reference>
<dbReference type="SUPFAM" id="SSF82861">
    <property type="entry name" value="Mechanosensitive channel protein MscS (YggB), transmembrane region"/>
    <property type="match status" value="1"/>
</dbReference>
<evidence type="ECO:0000256" key="4">
    <source>
        <dbReference type="ARBA" id="ARBA00022692"/>
    </source>
</evidence>
<proteinExistence type="inferred from homology"/>
<dbReference type="GeneID" id="5324708"/>
<name>A6URQ2_METVS</name>
<dbReference type="Gene3D" id="3.30.70.100">
    <property type="match status" value="1"/>
</dbReference>
<organism evidence="11 12">
    <name type="scientific">Methanococcus vannielii (strain ATCC 35089 / DSM 1224 / JCM 13029 / OCM 148 / SB)</name>
    <dbReference type="NCBI Taxonomy" id="406327"/>
    <lineage>
        <taxon>Archaea</taxon>
        <taxon>Methanobacteriati</taxon>
        <taxon>Methanobacteriota</taxon>
        <taxon>Methanomada group</taxon>
        <taxon>Methanococci</taxon>
        <taxon>Methanococcales</taxon>
        <taxon>Methanococcaceae</taxon>
        <taxon>Methanococcus</taxon>
    </lineage>
</organism>
<dbReference type="eggNOG" id="arCOG01568">
    <property type="taxonomic scope" value="Archaea"/>
</dbReference>
<evidence type="ECO:0000256" key="6">
    <source>
        <dbReference type="ARBA" id="ARBA00023136"/>
    </source>
</evidence>
<dbReference type="InterPro" id="IPR011014">
    <property type="entry name" value="MscS_channel_TM-2"/>
</dbReference>
<evidence type="ECO:0000256" key="2">
    <source>
        <dbReference type="ARBA" id="ARBA00008017"/>
    </source>
</evidence>
<dbReference type="InterPro" id="IPR049278">
    <property type="entry name" value="MS_channel_C"/>
</dbReference>
<feature type="transmembrane region" description="Helical" evidence="7">
    <location>
        <begin position="12"/>
        <end position="33"/>
    </location>
</feature>
<evidence type="ECO:0000259" key="9">
    <source>
        <dbReference type="Pfam" id="PF21082"/>
    </source>
</evidence>
<dbReference type="RefSeq" id="WP_012066089.1">
    <property type="nucleotide sequence ID" value="NC_009634.1"/>
</dbReference>
<protein>
    <submittedName>
        <fullName evidence="11">MscS Mechanosensitive ion channel</fullName>
    </submittedName>
</protein>
<feature type="domain" description="Mechanosensitive ion channel MscS" evidence="8">
    <location>
        <begin position="180"/>
        <end position="246"/>
    </location>
</feature>
<comment type="subcellular location">
    <subcellularLocation>
        <location evidence="1">Cell membrane</location>
        <topology evidence="1">Multi-pass membrane protein</topology>
    </subcellularLocation>
</comment>
<dbReference type="STRING" id="406327.Mevan_1277"/>
<dbReference type="OrthoDB" id="121853at2157"/>
<dbReference type="GO" id="GO:0005886">
    <property type="term" value="C:plasma membrane"/>
    <property type="evidence" value="ECO:0007669"/>
    <property type="project" value="UniProtKB-SubCell"/>
</dbReference>
<evidence type="ECO:0000313" key="11">
    <source>
        <dbReference type="EMBL" id="ABR55174.1"/>
    </source>
</evidence>
<dbReference type="Pfam" id="PF21082">
    <property type="entry name" value="MS_channel_3rd"/>
    <property type="match status" value="1"/>
</dbReference>
<dbReference type="SUPFAM" id="SSF50182">
    <property type="entry name" value="Sm-like ribonucleoproteins"/>
    <property type="match status" value="1"/>
</dbReference>
<evidence type="ECO:0000256" key="3">
    <source>
        <dbReference type="ARBA" id="ARBA00022475"/>
    </source>
</evidence>
<dbReference type="Proteomes" id="UP000001107">
    <property type="component" value="Chromosome"/>
</dbReference>
<evidence type="ECO:0000256" key="7">
    <source>
        <dbReference type="SAM" id="Phobius"/>
    </source>
</evidence>
<keyword evidence="5 7" id="KW-1133">Transmembrane helix</keyword>
<keyword evidence="3" id="KW-1003">Cell membrane</keyword>
<dbReference type="InterPro" id="IPR010920">
    <property type="entry name" value="LSM_dom_sf"/>
</dbReference>
<feature type="domain" description="Mechanosensitive ion channel transmembrane helices 2/3" evidence="10">
    <location>
        <begin position="138"/>
        <end position="179"/>
    </location>
</feature>
<feature type="transmembrane region" description="Helical" evidence="7">
    <location>
        <begin position="54"/>
        <end position="76"/>
    </location>
</feature>
<dbReference type="InterPro" id="IPR023408">
    <property type="entry name" value="MscS_beta-dom_sf"/>
</dbReference>
<keyword evidence="6 7" id="KW-0472">Membrane</keyword>
<dbReference type="PANTHER" id="PTHR30566:SF5">
    <property type="entry name" value="MECHANOSENSITIVE ION CHANNEL PROTEIN 1, MITOCHONDRIAL-RELATED"/>
    <property type="match status" value="1"/>
</dbReference>
<keyword evidence="4 7" id="KW-0812">Transmembrane</keyword>
<evidence type="ECO:0000259" key="10">
    <source>
        <dbReference type="Pfam" id="PF21088"/>
    </source>
</evidence>
<dbReference type="InterPro" id="IPR011066">
    <property type="entry name" value="MscS_channel_C_sf"/>
</dbReference>
<dbReference type="Pfam" id="PF21088">
    <property type="entry name" value="MS_channel_1st"/>
    <property type="match status" value="1"/>
</dbReference>
<evidence type="ECO:0000256" key="5">
    <source>
        <dbReference type="ARBA" id="ARBA00022989"/>
    </source>
</evidence>
<dbReference type="Gene3D" id="1.10.287.1260">
    <property type="match status" value="1"/>
</dbReference>
<accession>A6URQ2</accession>
<dbReference type="KEGG" id="mvn:Mevan_1277"/>
<feature type="domain" description="Mechanosensitive ion channel MscS C-terminal" evidence="9">
    <location>
        <begin position="253"/>
        <end position="339"/>
    </location>
</feature>
<dbReference type="Gene3D" id="2.30.30.60">
    <property type="match status" value="1"/>
</dbReference>
<comment type="similarity">
    <text evidence="2">Belongs to the MscS (TC 1.A.23) family.</text>
</comment>
<feature type="transmembrane region" description="Helical" evidence="7">
    <location>
        <begin position="139"/>
        <end position="156"/>
    </location>
</feature>
<evidence type="ECO:0000313" key="12">
    <source>
        <dbReference type="Proteomes" id="UP000001107"/>
    </source>
</evidence>
<feature type="transmembrane region" description="Helical" evidence="7">
    <location>
        <begin position="96"/>
        <end position="118"/>
    </location>
</feature>